<sequence>MASNQVSAALPSDKGRTRSLLQQEENAVIDTLTGFSLTSVLTGLDLPSGPGLSNQLGISGLPSLSEKQIFNDKWDDADAVGPGEGEDWEDEVDRELEEEDEQTGTQVKMEVQSPLQIGQKEKKKRIIRRLVERPKTVYERFPTFEKDKVLNFTELFKGHTVGKSRIAKRPFHIEPAYPRKRDAPRGFLDAIVGDTERQVESKRVEQVVASSSIEQDLRQALEEREKSDVPVTLPLHDRSFDLVLLSNWEDQIIYEPDISPPATPPQPPKDLTTPLNKALESGLWTQSIIWSPRAPFRDFTQLEVNEEDLVQEERPAPPEIVRPKKRFRADNGAARDKFNLSNDQFYEVSKEGGRHRVRQTFGQLVVEHAYPAQKLQLPFYKTRLSKQEARSFHRPALQFPSNIELHFSKVRTAKKKKDKAGRKVGKGGNVGEGLHRTSDLSMRDTSNYVLWEFSEEHPPIISNFGMGSILVNYYRKKNDKDEHIPKADLGEPIIIEPQDESPFMKFGYVYPGQTVPALYNNLTRAPLFRHKPYPTDFLIIKSTMKNDTKYFIREIKNLFTIGQTYPVTEVPGPHSRKITNTIKHRLQIIAFKLLAKSSEERLKISRLMKYFPDQNELQMRQRLKEFMEYHRRGPHQGFWRLKTTWSIPSDADMLKMVTPEQVVLSESMQVGQRHLQDSGYSYSGEVAEDDEGNLSIEQQLAPWITTKNFLFATQAKAMLRLHGEGDPTGRGEAFSFIRVSMKDIFVKAGEDYEQKLAEAENRPKSAHRYNVAEQQQIYKSEIERIWKAQFDSLSRKDEPQLSDDEDEKKVLSDKKTSRRSSLIHDTPAQSPKVQRDNTPVPGSPTFSRGSSLAREREMSMGPDAARKVMRIKRFVNGEWKYEIVRDVAVISAYVKRRQAIEEETMTADALAPTGDAERDKRARKRLEEEIARMKKNQERRLHRKNAKIVKEGGTPMQLNRPVKPDTTASYFCSTIPETNRKCPRWAEFNSGTPPMPTASASSPPATSPTASTAGFGFGKGSESLFSPGALPSSSGNSLLRPPTNAASASSLAAHGPSPLATSPPVMAMEDDAPATPSTSAPKIKLTLSKKS</sequence>
<keyword evidence="7" id="KW-1185">Reference proteome</keyword>
<feature type="region of interest" description="Disordered" evidence="4">
    <location>
        <begin position="983"/>
        <end position="1091"/>
    </location>
</feature>
<evidence type="ECO:0000256" key="2">
    <source>
        <dbReference type="ARBA" id="ARBA00023242"/>
    </source>
</evidence>
<evidence type="ECO:0000256" key="1">
    <source>
        <dbReference type="ARBA" id="ARBA00004123"/>
    </source>
</evidence>
<evidence type="ECO:0000259" key="5">
    <source>
        <dbReference type="Pfam" id="PF12157"/>
    </source>
</evidence>
<feature type="coiled-coil region" evidence="3">
    <location>
        <begin position="916"/>
        <end position="943"/>
    </location>
</feature>
<feature type="region of interest" description="Disordered" evidence="4">
    <location>
        <begin position="411"/>
        <end position="437"/>
    </location>
</feature>
<feature type="compositionally biased region" description="Low complexity" evidence="4">
    <location>
        <begin position="997"/>
        <end position="1013"/>
    </location>
</feature>
<gene>
    <name evidence="6" type="ORF">NLI96_g10597</name>
</gene>
<dbReference type="PANTHER" id="PTHR13900:SF0">
    <property type="entry name" value="TRANSCRIPTION INITIATION FACTOR TFIID SUBUNIT 1"/>
    <property type="match status" value="1"/>
</dbReference>
<comment type="caution">
    <text evidence="6">The sequence shown here is derived from an EMBL/GenBank/DDBJ whole genome shotgun (WGS) entry which is preliminary data.</text>
</comment>
<organism evidence="6 7">
    <name type="scientific">Meripilus lineatus</name>
    <dbReference type="NCBI Taxonomy" id="2056292"/>
    <lineage>
        <taxon>Eukaryota</taxon>
        <taxon>Fungi</taxon>
        <taxon>Dikarya</taxon>
        <taxon>Basidiomycota</taxon>
        <taxon>Agaricomycotina</taxon>
        <taxon>Agaricomycetes</taxon>
        <taxon>Polyporales</taxon>
        <taxon>Meripilaceae</taxon>
        <taxon>Meripilus</taxon>
    </lineage>
</organism>
<dbReference type="AlphaFoldDB" id="A0AAD5Y9Z1"/>
<dbReference type="InterPro" id="IPR040240">
    <property type="entry name" value="TAF1"/>
</dbReference>
<dbReference type="GO" id="GO:0051123">
    <property type="term" value="P:RNA polymerase II preinitiation complex assembly"/>
    <property type="evidence" value="ECO:0007669"/>
    <property type="project" value="TreeGrafter"/>
</dbReference>
<protein>
    <recommendedName>
        <fullName evidence="5">Transcription initiation factor TFIID subunit 1 histone acetyltransferase domain-containing protein</fullName>
    </recommendedName>
</protein>
<accession>A0AAD5Y9Z1</accession>
<feature type="domain" description="Transcription initiation factor TFIID subunit 1 histone acetyltransferase" evidence="5">
    <location>
        <begin position="338"/>
        <end position="793"/>
    </location>
</feature>
<feature type="compositionally biased region" description="Basic residues" evidence="4">
    <location>
        <begin position="411"/>
        <end position="425"/>
    </location>
</feature>
<feature type="region of interest" description="Disordered" evidence="4">
    <location>
        <begin position="73"/>
        <end position="105"/>
    </location>
</feature>
<proteinExistence type="predicted"/>
<evidence type="ECO:0000313" key="7">
    <source>
        <dbReference type="Proteomes" id="UP001212997"/>
    </source>
</evidence>
<keyword evidence="3" id="KW-0175">Coiled coil</keyword>
<dbReference type="EMBL" id="JANAWD010000615">
    <property type="protein sequence ID" value="KAJ3477252.1"/>
    <property type="molecule type" value="Genomic_DNA"/>
</dbReference>
<dbReference type="Proteomes" id="UP001212997">
    <property type="component" value="Unassembled WGS sequence"/>
</dbReference>
<dbReference type="PANTHER" id="PTHR13900">
    <property type="entry name" value="TRANSCRIPTION INITIATION FACTOR TFIID"/>
    <property type="match status" value="1"/>
</dbReference>
<reference evidence="6" key="1">
    <citation type="submission" date="2022-07" db="EMBL/GenBank/DDBJ databases">
        <title>Genome Sequence of Physisporinus lineatus.</title>
        <authorList>
            <person name="Buettner E."/>
        </authorList>
    </citation>
    <scope>NUCLEOTIDE SEQUENCE</scope>
    <source>
        <strain evidence="6">VT162</strain>
    </source>
</reference>
<name>A0AAD5Y9Z1_9APHY</name>
<dbReference type="Pfam" id="PF12157">
    <property type="entry name" value="DUF3591"/>
    <property type="match status" value="1"/>
</dbReference>
<evidence type="ECO:0000256" key="3">
    <source>
        <dbReference type="SAM" id="Coils"/>
    </source>
</evidence>
<dbReference type="InterPro" id="IPR022591">
    <property type="entry name" value="TAF1_HAT_dom"/>
</dbReference>
<dbReference type="GO" id="GO:0016251">
    <property type="term" value="F:RNA polymerase II general transcription initiation factor activity"/>
    <property type="evidence" value="ECO:0007669"/>
    <property type="project" value="InterPro"/>
</dbReference>
<dbReference type="GO" id="GO:0005669">
    <property type="term" value="C:transcription factor TFIID complex"/>
    <property type="evidence" value="ECO:0007669"/>
    <property type="project" value="InterPro"/>
</dbReference>
<evidence type="ECO:0000313" key="6">
    <source>
        <dbReference type="EMBL" id="KAJ3477252.1"/>
    </source>
</evidence>
<dbReference type="GO" id="GO:0004402">
    <property type="term" value="F:histone acetyltransferase activity"/>
    <property type="evidence" value="ECO:0007669"/>
    <property type="project" value="InterPro"/>
</dbReference>
<feature type="region of interest" description="Disordered" evidence="4">
    <location>
        <begin position="796"/>
        <end position="861"/>
    </location>
</feature>
<keyword evidence="2" id="KW-0539">Nucleus</keyword>
<evidence type="ECO:0000256" key="4">
    <source>
        <dbReference type="SAM" id="MobiDB-lite"/>
    </source>
</evidence>
<feature type="compositionally biased region" description="Acidic residues" evidence="4">
    <location>
        <begin position="84"/>
        <end position="102"/>
    </location>
</feature>
<comment type="subcellular location">
    <subcellularLocation>
        <location evidence="1">Nucleus</location>
    </subcellularLocation>
</comment>
<dbReference type="GO" id="GO:0017025">
    <property type="term" value="F:TBP-class protein binding"/>
    <property type="evidence" value="ECO:0007669"/>
    <property type="project" value="InterPro"/>
</dbReference>